<dbReference type="GO" id="GO:0019288">
    <property type="term" value="P:isopentenyl diphosphate biosynthetic process, methylerythritol 4-phosphate pathway"/>
    <property type="evidence" value="ECO:0007669"/>
    <property type="project" value="UniProtKB-UniRule"/>
</dbReference>
<dbReference type="FunFam" id="3.30.1330.50:FF:000001">
    <property type="entry name" value="2-C-methyl-D-erythritol 2,4-cyclodiphosphate synthase"/>
    <property type="match status" value="1"/>
</dbReference>
<dbReference type="OrthoDB" id="9804336at2"/>
<dbReference type="PANTHER" id="PTHR43181:SF1">
    <property type="entry name" value="2-C-METHYL-D-ERYTHRITOL 2,4-CYCLODIPHOSPHATE SYNTHASE, CHLOROPLASTIC"/>
    <property type="match status" value="1"/>
</dbReference>
<evidence type="ECO:0000256" key="8">
    <source>
        <dbReference type="HAMAP-Rule" id="MF_00107"/>
    </source>
</evidence>
<reference evidence="11 12" key="1">
    <citation type="submission" date="2018-05" db="EMBL/GenBank/DDBJ databases">
        <title>Complete genome sequence of Arcticibacterium luteifluviistationis SM1504T, a cytophagaceae bacterium isolated from Arctic surface seawater.</title>
        <authorList>
            <person name="Li Y."/>
            <person name="Qin Q.-L."/>
        </authorList>
    </citation>
    <scope>NUCLEOTIDE SEQUENCE [LARGE SCALE GENOMIC DNA]</scope>
    <source>
        <strain evidence="11 12">SM1504</strain>
    </source>
</reference>
<feature type="domain" description="2-C-methyl-D-erythritol 2,4-cyclodiphosphate synthase" evidence="10">
    <location>
        <begin position="3"/>
        <end position="156"/>
    </location>
</feature>
<organism evidence="11 12">
    <name type="scientific">Arcticibacterium luteifluviistationis</name>
    <dbReference type="NCBI Taxonomy" id="1784714"/>
    <lineage>
        <taxon>Bacteria</taxon>
        <taxon>Pseudomonadati</taxon>
        <taxon>Bacteroidota</taxon>
        <taxon>Cytophagia</taxon>
        <taxon>Cytophagales</taxon>
        <taxon>Leadbetterellaceae</taxon>
        <taxon>Arcticibacterium</taxon>
    </lineage>
</organism>
<comment type="similarity">
    <text evidence="3 8 9">Belongs to the IspF family.</text>
</comment>
<feature type="binding site" evidence="8">
    <location>
        <position position="141"/>
    </location>
    <ligand>
        <name>4-CDP-2-C-methyl-D-erythritol 2-phosphate</name>
        <dbReference type="ChEBI" id="CHEBI:57919"/>
    </ligand>
</feature>
<comment type="function">
    <text evidence="8">Involved in the biosynthesis of isopentenyl diphosphate (IPP) and dimethylallyl diphosphate (DMAPP), two major building blocks of isoprenoid compounds. Catalyzes the conversion of 4-diphosphocytidyl-2-C-methyl-D-erythritol 2-phosphate (CDP-ME2P) to 2-C-methyl-D-erythritol 2,4-cyclodiphosphate (ME-CPP) with a corresponding release of cytidine 5-monophosphate (CMP).</text>
</comment>
<keyword evidence="5 8" id="KW-0479">Metal-binding</keyword>
<feature type="site" description="Transition state stabilizer" evidence="8">
    <location>
        <position position="36"/>
    </location>
</feature>
<feature type="binding site" evidence="8">
    <location>
        <begin position="58"/>
        <end position="60"/>
    </location>
    <ligand>
        <name>4-CDP-2-C-methyl-D-erythritol 2-phosphate</name>
        <dbReference type="ChEBI" id="CHEBI:57919"/>
    </ligand>
</feature>
<name>A0A2Z4GIN5_9BACT</name>
<evidence type="ECO:0000256" key="5">
    <source>
        <dbReference type="ARBA" id="ARBA00022723"/>
    </source>
</evidence>
<feature type="site" description="Transition state stabilizer" evidence="8">
    <location>
        <position position="135"/>
    </location>
</feature>
<dbReference type="AlphaFoldDB" id="A0A2Z4GIN5"/>
<feature type="binding site" evidence="8">
    <location>
        <begin position="10"/>
        <end position="12"/>
    </location>
    <ligand>
        <name>4-CDP-2-C-methyl-D-erythritol 2-phosphate</name>
        <dbReference type="ChEBI" id="CHEBI:57919"/>
    </ligand>
</feature>
<sequence>MNIKIGHGYDVHELAAGYELTLGGIKIPHTVGSMGHSDADVLLHAICDALLGALSLGDIGLHFKNTDPQWKGADSKIFLKEVNRMINEKGWKVGNIDSTLILQEPKIGKYVPAMKKAIAECIGVPEDCVSIKATTAENMGFVGRKEGLEAHAVCLLFKD</sequence>
<evidence type="ECO:0000256" key="4">
    <source>
        <dbReference type="ARBA" id="ARBA00012579"/>
    </source>
</evidence>
<dbReference type="HAMAP" id="MF_00107">
    <property type="entry name" value="IspF"/>
    <property type="match status" value="1"/>
</dbReference>
<keyword evidence="12" id="KW-1185">Reference proteome</keyword>
<dbReference type="CDD" id="cd00554">
    <property type="entry name" value="MECDP_synthase"/>
    <property type="match status" value="1"/>
</dbReference>
<feature type="binding site" evidence="8">
    <location>
        <begin position="36"/>
        <end position="37"/>
    </location>
    <ligand>
        <name>4-CDP-2-C-methyl-D-erythritol 2-phosphate</name>
        <dbReference type="ChEBI" id="CHEBI:57919"/>
    </ligand>
</feature>
<dbReference type="Proteomes" id="UP000249873">
    <property type="component" value="Chromosome"/>
</dbReference>
<evidence type="ECO:0000256" key="2">
    <source>
        <dbReference type="ARBA" id="ARBA00004709"/>
    </source>
</evidence>
<feature type="binding site" evidence="8">
    <location>
        <begin position="63"/>
        <end position="67"/>
    </location>
    <ligand>
        <name>4-CDP-2-C-methyl-D-erythritol 2-phosphate</name>
        <dbReference type="ChEBI" id="CHEBI:57919"/>
    </ligand>
</feature>
<dbReference type="InterPro" id="IPR003526">
    <property type="entry name" value="MECDP_synthase"/>
</dbReference>
<comment type="cofactor">
    <cofactor evidence="8">
        <name>a divalent metal cation</name>
        <dbReference type="ChEBI" id="CHEBI:60240"/>
    </cofactor>
    <text evidence="8">Binds 1 divalent metal cation per subunit.</text>
</comment>
<comment type="caution">
    <text evidence="8">Lacks conserved residue(s) required for the propagation of feature annotation.</text>
</comment>
<evidence type="ECO:0000256" key="6">
    <source>
        <dbReference type="ARBA" id="ARBA00023229"/>
    </source>
</evidence>
<dbReference type="InterPro" id="IPR036571">
    <property type="entry name" value="MECDP_synthase_sf"/>
</dbReference>
<accession>A0A2Z4GIN5</accession>
<comment type="pathway">
    <text evidence="2 8">Isoprenoid biosynthesis; isopentenyl diphosphate biosynthesis via DXP pathway; isopentenyl diphosphate from 1-deoxy-D-xylulose 5-phosphate: step 4/6.</text>
</comment>
<dbReference type="InterPro" id="IPR020555">
    <property type="entry name" value="MECDP_synthase_CS"/>
</dbReference>
<evidence type="ECO:0000256" key="3">
    <source>
        <dbReference type="ARBA" id="ARBA00008480"/>
    </source>
</evidence>
<dbReference type="GO" id="GO:0016114">
    <property type="term" value="P:terpenoid biosynthetic process"/>
    <property type="evidence" value="ECO:0007669"/>
    <property type="project" value="InterPro"/>
</dbReference>
<feature type="binding site" evidence="8">
    <location>
        <position position="10"/>
    </location>
    <ligand>
        <name>a divalent metal cation</name>
        <dbReference type="ChEBI" id="CHEBI:60240"/>
    </ligand>
</feature>
<evidence type="ECO:0000313" key="11">
    <source>
        <dbReference type="EMBL" id="AWW00978.1"/>
    </source>
</evidence>
<dbReference type="SUPFAM" id="SSF69765">
    <property type="entry name" value="IpsF-like"/>
    <property type="match status" value="1"/>
</dbReference>
<feature type="binding site" evidence="8">
    <location>
        <position position="44"/>
    </location>
    <ligand>
        <name>a divalent metal cation</name>
        <dbReference type="ChEBI" id="CHEBI:60240"/>
    </ligand>
</feature>
<evidence type="ECO:0000313" key="12">
    <source>
        <dbReference type="Proteomes" id="UP000249873"/>
    </source>
</evidence>
<dbReference type="UniPathway" id="UPA00056">
    <property type="reaction ID" value="UER00095"/>
</dbReference>
<dbReference type="PROSITE" id="PS01350">
    <property type="entry name" value="ISPF"/>
    <property type="match status" value="1"/>
</dbReference>
<dbReference type="GO" id="GO:0008685">
    <property type="term" value="F:2-C-methyl-D-erythritol 2,4-cyclodiphosphate synthase activity"/>
    <property type="evidence" value="ECO:0007669"/>
    <property type="project" value="UniProtKB-UniRule"/>
</dbReference>
<comment type="catalytic activity">
    <reaction evidence="1 8 9">
        <text>4-CDP-2-C-methyl-D-erythritol 2-phosphate = 2-C-methyl-D-erythritol 2,4-cyclic diphosphate + CMP</text>
        <dbReference type="Rhea" id="RHEA:23864"/>
        <dbReference type="ChEBI" id="CHEBI:57919"/>
        <dbReference type="ChEBI" id="CHEBI:58483"/>
        <dbReference type="ChEBI" id="CHEBI:60377"/>
        <dbReference type="EC" id="4.6.1.12"/>
    </reaction>
</comment>
<dbReference type="RefSeq" id="WP_111374344.1">
    <property type="nucleotide sequence ID" value="NZ_CP029480.1"/>
</dbReference>
<dbReference type="EC" id="4.6.1.12" evidence="4 8"/>
<dbReference type="Gene3D" id="3.30.1330.50">
    <property type="entry name" value="2-C-methyl-D-erythritol 2,4-cyclodiphosphate synthase"/>
    <property type="match status" value="1"/>
</dbReference>
<keyword evidence="7 8" id="KW-0456">Lyase</keyword>
<feature type="binding site" evidence="8">
    <location>
        <begin position="134"/>
        <end position="137"/>
    </location>
    <ligand>
        <name>4-CDP-2-C-methyl-D-erythritol 2-phosphate</name>
        <dbReference type="ChEBI" id="CHEBI:57919"/>
    </ligand>
</feature>
<evidence type="ECO:0000256" key="7">
    <source>
        <dbReference type="ARBA" id="ARBA00023239"/>
    </source>
</evidence>
<feature type="binding site" evidence="8">
    <location>
        <position position="144"/>
    </location>
    <ligand>
        <name>4-CDP-2-C-methyl-D-erythritol 2-phosphate</name>
        <dbReference type="ChEBI" id="CHEBI:57919"/>
    </ligand>
</feature>
<dbReference type="KEGG" id="als:DJ013_19885"/>
<proteinExistence type="inferred from homology"/>
<comment type="subunit">
    <text evidence="8">Homotrimer.</text>
</comment>
<dbReference type="Pfam" id="PF02542">
    <property type="entry name" value="YgbB"/>
    <property type="match status" value="1"/>
</dbReference>
<dbReference type="GO" id="GO:0046872">
    <property type="term" value="F:metal ion binding"/>
    <property type="evidence" value="ECO:0007669"/>
    <property type="project" value="UniProtKB-KW"/>
</dbReference>
<dbReference type="PANTHER" id="PTHR43181">
    <property type="entry name" value="2-C-METHYL-D-ERYTHRITOL 2,4-CYCLODIPHOSPHATE SYNTHASE, CHLOROPLASTIC"/>
    <property type="match status" value="1"/>
</dbReference>
<gene>
    <name evidence="8" type="primary">ispF</name>
    <name evidence="11" type="ORF">DJ013_19885</name>
</gene>
<keyword evidence="6 8" id="KW-0414">Isoprene biosynthesis</keyword>
<feature type="binding site" evidence="8">
    <location>
        <position position="12"/>
    </location>
    <ligand>
        <name>a divalent metal cation</name>
        <dbReference type="ChEBI" id="CHEBI:60240"/>
    </ligand>
</feature>
<evidence type="ECO:0000256" key="9">
    <source>
        <dbReference type="RuleBase" id="RU004395"/>
    </source>
</evidence>
<evidence type="ECO:0000259" key="10">
    <source>
        <dbReference type="Pfam" id="PF02542"/>
    </source>
</evidence>
<evidence type="ECO:0000256" key="1">
    <source>
        <dbReference type="ARBA" id="ARBA00000200"/>
    </source>
</evidence>
<dbReference type="NCBIfam" id="TIGR00151">
    <property type="entry name" value="ispF"/>
    <property type="match status" value="1"/>
</dbReference>
<dbReference type="EMBL" id="CP029480">
    <property type="protein sequence ID" value="AWW00978.1"/>
    <property type="molecule type" value="Genomic_DNA"/>
</dbReference>
<protein>
    <recommendedName>
        <fullName evidence="4 8">2-C-methyl-D-erythritol 2,4-cyclodiphosphate synthase</fullName>
        <shortName evidence="8">MECDP-synthase</shortName>
        <shortName evidence="8">MECPP-synthase</shortName>
        <shortName evidence="8">MECPS</shortName>
        <ecNumber evidence="4 8">4.6.1.12</ecNumber>
    </recommendedName>
</protein>